<keyword evidence="1" id="KW-0677">Repeat</keyword>
<keyword evidence="5" id="KW-1185">Reference proteome</keyword>
<gene>
    <name evidence="4" type="ORF">EVOR1521_LOCUS5824</name>
</gene>
<feature type="repeat" description="Pumilio" evidence="2">
    <location>
        <begin position="107"/>
        <end position="142"/>
    </location>
</feature>
<dbReference type="SUPFAM" id="SSF48371">
    <property type="entry name" value="ARM repeat"/>
    <property type="match status" value="1"/>
</dbReference>
<sequence>MAMPMDSMQFVQMYSMAPTAQGQFPMAQFPMGQMWMNEMGQWFCCVPQECAGAAAGAWSCDWGMPQAQAKMPPKHKYLAMAMERGCWELQAMIRKASNAELNEMASEFRGHVREAVESGHGNHVIQKFVDYMRPGDSYFILEELMAWAPLARLAKHRYACRVLERILEQYPPNAMKDLLDTLVTNTKDLMVDPFGNYVLRVLLEHGPSSHKAAVAEVLKQNLGRLAKNNKGCALLDAVMSYGAPADQKQVAQELILQGLVPGMRRLRSSRDAMERIFLIAEELPPTVQWSLQQLSRKFSFAPWWRRWD</sequence>
<dbReference type="Gene3D" id="1.25.10.10">
    <property type="entry name" value="Leucine-rich Repeat Variant"/>
    <property type="match status" value="1"/>
</dbReference>
<dbReference type="PANTHER" id="PTHR12537:SF12">
    <property type="entry name" value="MATERNAL PROTEIN PUMILIO"/>
    <property type="match status" value="1"/>
</dbReference>
<dbReference type="InterPro" id="IPR001313">
    <property type="entry name" value="Pumilio_RNA-bd_rpt"/>
</dbReference>
<evidence type="ECO:0000259" key="3">
    <source>
        <dbReference type="PROSITE" id="PS50303"/>
    </source>
</evidence>
<dbReference type="GO" id="GO:0003729">
    <property type="term" value="F:mRNA binding"/>
    <property type="evidence" value="ECO:0007669"/>
    <property type="project" value="TreeGrafter"/>
</dbReference>
<dbReference type="GO" id="GO:0010608">
    <property type="term" value="P:post-transcriptional regulation of gene expression"/>
    <property type="evidence" value="ECO:0007669"/>
    <property type="project" value="TreeGrafter"/>
</dbReference>
<dbReference type="EMBL" id="CAUJNA010000424">
    <property type="protein sequence ID" value="CAJ1376875.1"/>
    <property type="molecule type" value="Genomic_DNA"/>
</dbReference>
<dbReference type="PROSITE" id="PS50302">
    <property type="entry name" value="PUM"/>
    <property type="match status" value="3"/>
</dbReference>
<dbReference type="AlphaFoldDB" id="A0AA36MQW8"/>
<organism evidence="4 5">
    <name type="scientific">Effrenium voratum</name>
    <dbReference type="NCBI Taxonomy" id="2562239"/>
    <lineage>
        <taxon>Eukaryota</taxon>
        <taxon>Sar</taxon>
        <taxon>Alveolata</taxon>
        <taxon>Dinophyceae</taxon>
        <taxon>Suessiales</taxon>
        <taxon>Symbiodiniaceae</taxon>
        <taxon>Effrenium</taxon>
    </lineage>
</organism>
<comment type="caution">
    <text evidence="4">The sequence shown here is derived from an EMBL/GenBank/DDBJ whole genome shotgun (WGS) entry which is preliminary data.</text>
</comment>
<dbReference type="PANTHER" id="PTHR12537">
    <property type="entry name" value="RNA BINDING PROTEIN PUMILIO-RELATED"/>
    <property type="match status" value="1"/>
</dbReference>
<evidence type="ECO:0000313" key="5">
    <source>
        <dbReference type="Proteomes" id="UP001178507"/>
    </source>
</evidence>
<name>A0AA36MQW8_9DINO</name>
<dbReference type="GO" id="GO:0005737">
    <property type="term" value="C:cytoplasm"/>
    <property type="evidence" value="ECO:0007669"/>
    <property type="project" value="TreeGrafter"/>
</dbReference>
<proteinExistence type="predicted"/>
<evidence type="ECO:0000256" key="1">
    <source>
        <dbReference type="ARBA" id="ARBA00022737"/>
    </source>
</evidence>
<accession>A0AA36MQW8</accession>
<evidence type="ECO:0000313" key="4">
    <source>
        <dbReference type="EMBL" id="CAJ1376875.1"/>
    </source>
</evidence>
<dbReference type="InterPro" id="IPR011989">
    <property type="entry name" value="ARM-like"/>
</dbReference>
<dbReference type="InterPro" id="IPR016024">
    <property type="entry name" value="ARM-type_fold"/>
</dbReference>
<dbReference type="SMART" id="SM00025">
    <property type="entry name" value="Pumilio"/>
    <property type="match status" value="3"/>
</dbReference>
<evidence type="ECO:0000256" key="2">
    <source>
        <dbReference type="PROSITE-ProRule" id="PRU00317"/>
    </source>
</evidence>
<feature type="domain" description="PUM-HD" evidence="3">
    <location>
        <begin position="1"/>
        <end position="308"/>
    </location>
</feature>
<feature type="repeat" description="Pumilio" evidence="2">
    <location>
        <begin position="143"/>
        <end position="180"/>
    </location>
</feature>
<dbReference type="PROSITE" id="PS50303">
    <property type="entry name" value="PUM_HD"/>
    <property type="match status" value="1"/>
</dbReference>
<dbReference type="Proteomes" id="UP001178507">
    <property type="component" value="Unassembled WGS sequence"/>
</dbReference>
<protein>
    <recommendedName>
        <fullName evidence="3">PUM-HD domain-containing protein</fullName>
    </recommendedName>
</protein>
<feature type="repeat" description="Pumilio" evidence="2">
    <location>
        <begin position="181"/>
        <end position="216"/>
    </location>
</feature>
<dbReference type="Pfam" id="PF00806">
    <property type="entry name" value="PUF"/>
    <property type="match status" value="3"/>
</dbReference>
<dbReference type="InterPro" id="IPR033133">
    <property type="entry name" value="PUM-HD"/>
</dbReference>
<reference evidence="4" key="1">
    <citation type="submission" date="2023-08" db="EMBL/GenBank/DDBJ databases">
        <authorList>
            <person name="Chen Y."/>
            <person name="Shah S."/>
            <person name="Dougan E. K."/>
            <person name="Thang M."/>
            <person name="Chan C."/>
        </authorList>
    </citation>
    <scope>NUCLEOTIDE SEQUENCE</scope>
</reference>